<sequence>MTSARTNKPRAPKPKVAASTVAPRGRFSDLDKDKLRGGYYTSAQVAEWLCGWAIQSADDTVLEPSCGDGAFLEAAARRLLSLGVTPAKIPLHLTGVEIVTGEARAAMDRLRPSIGKSADSVVRNCDFFGWWEGVDQPSFDVIVGNPPFIRYQSFPEPHRTRAMAIMGDQGLKPNRLTNIWVPFVVAATASLKPGGRLALVLPAEILQVTYAAQLRSYLTDHFKRIDVIACNELFFENAEQEVILLLADGALASASEGNDCRVALTAAETVSDITASKPALLLERAEVKTIRHDSEKWLKYFLDNRQITFMRALREAEITAPMSAHASIDVGVVTGKNEFFVLSADQVTALGLEGYTTPLVSRSAQLKGSQIGKADWKSLAAAGDRVHLLNISRMQARELNAKLRRYIEEGERKEFHTGYKCSIREPWYLVPSVWVPDGFAFRQIYDFPRMVLNASGATSTDTIHRLRSKGAKPERIIANTYTWLTAASAEIEGRSYGGGVLELEPTEAERLMMPAKLNGAMSLTEVDQLVRAGRLDSVLEENARIVLRDHMGLSAADCTLLKSVWTKMRDRRNSRRRGARKAAQGNAA</sequence>
<feature type="domain" description="Type II methyltransferase M.TaqI-like" evidence="8">
    <location>
        <begin position="126"/>
        <end position="225"/>
    </location>
</feature>
<name>A0ABX3ZN55_9RHOB</name>
<dbReference type="PANTHER" id="PTHR33841:SF5">
    <property type="entry name" value="DNA METHYLASE (MODIFICATION METHYLASE) (METHYLTRANSFERASE)-RELATED"/>
    <property type="match status" value="1"/>
</dbReference>
<dbReference type="Pfam" id="PF07669">
    <property type="entry name" value="Eco57I"/>
    <property type="match status" value="1"/>
</dbReference>
<dbReference type="GO" id="GO:0032259">
    <property type="term" value="P:methylation"/>
    <property type="evidence" value="ECO:0007669"/>
    <property type="project" value="UniProtKB-KW"/>
</dbReference>
<gene>
    <name evidence="10" type="ORF">CDV53_20050</name>
</gene>
<protein>
    <recommendedName>
        <fullName evidence="2">site-specific DNA-methyltransferase (adenine-specific)</fullName>
        <ecNumber evidence="2">2.1.1.72</ecNumber>
    </recommendedName>
</protein>
<dbReference type="CDD" id="cd02440">
    <property type="entry name" value="AdoMet_MTases"/>
    <property type="match status" value="1"/>
</dbReference>
<evidence type="ECO:0000256" key="4">
    <source>
        <dbReference type="ARBA" id="ARBA00022679"/>
    </source>
</evidence>
<dbReference type="Pfam" id="PF22837">
    <property type="entry name" value="M_Eco57I_C"/>
    <property type="match status" value="1"/>
</dbReference>
<dbReference type="InterPro" id="IPR002052">
    <property type="entry name" value="DNA_methylase_N6_adenine_CS"/>
</dbReference>
<evidence type="ECO:0000256" key="2">
    <source>
        <dbReference type="ARBA" id="ARBA00011900"/>
    </source>
</evidence>
<evidence type="ECO:0000259" key="8">
    <source>
        <dbReference type="Pfam" id="PF07669"/>
    </source>
</evidence>
<comment type="catalytic activity">
    <reaction evidence="6">
        <text>a 2'-deoxyadenosine in DNA + S-adenosyl-L-methionine = an N(6)-methyl-2'-deoxyadenosine in DNA + S-adenosyl-L-homocysteine + H(+)</text>
        <dbReference type="Rhea" id="RHEA:15197"/>
        <dbReference type="Rhea" id="RHEA-COMP:12418"/>
        <dbReference type="Rhea" id="RHEA-COMP:12419"/>
        <dbReference type="ChEBI" id="CHEBI:15378"/>
        <dbReference type="ChEBI" id="CHEBI:57856"/>
        <dbReference type="ChEBI" id="CHEBI:59789"/>
        <dbReference type="ChEBI" id="CHEBI:90615"/>
        <dbReference type="ChEBI" id="CHEBI:90616"/>
        <dbReference type="EC" id="2.1.1.72"/>
    </reaction>
</comment>
<evidence type="ECO:0000256" key="7">
    <source>
        <dbReference type="SAM" id="MobiDB-lite"/>
    </source>
</evidence>
<evidence type="ECO:0000256" key="3">
    <source>
        <dbReference type="ARBA" id="ARBA00022603"/>
    </source>
</evidence>
<dbReference type="EMBL" id="NIPV01000119">
    <property type="protein sequence ID" value="OWJ70878.1"/>
    <property type="molecule type" value="Genomic_DNA"/>
</dbReference>
<dbReference type="RefSeq" id="WP_051930870.1">
    <property type="nucleotide sequence ID" value="NZ_JFGS01000064.1"/>
</dbReference>
<dbReference type="InterPro" id="IPR011639">
    <property type="entry name" value="MethylTrfase_TaqI-like_dom"/>
</dbReference>
<accession>A0ABX3ZN55</accession>
<dbReference type="Proteomes" id="UP000214673">
    <property type="component" value="Unassembled WGS sequence"/>
</dbReference>
<organism evidence="10 11">
    <name type="scientific">Haematobacter missouriensis</name>
    <dbReference type="NCBI Taxonomy" id="366616"/>
    <lineage>
        <taxon>Bacteria</taxon>
        <taxon>Pseudomonadati</taxon>
        <taxon>Pseudomonadota</taxon>
        <taxon>Alphaproteobacteria</taxon>
        <taxon>Rhodobacterales</taxon>
        <taxon>Paracoccaceae</taxon>
        <taxon>Haematobacter</taxon>
    </lineage>
</organism>
<dbReference type="EC" id="2.1.1.72" evidence="2"/>
<keyword evidence="5" id="KW-0949">S-adenosyl-L-methionine</keyword>
<dbReference type="InterPro" id="IPR054520">
    <property type="entry name" value="M_Eco57I_C"/>
</dbReference>
<dbReference type="GO" id="GO:0008168">
    <property type="term" value="F:methyltransferase activity"/>
    <property type="evidence" value="ECO:0007669"/>
    <property type="project" value="UniProtKB-KW"/>
</dbReference>
<evidence type="ECO:0000256" key="6">
    <source>
        <dbReference type="ARBA" id="ARBA00047942"/>
    </source>
</evidence>
<dbReference type="PANTHER" id="PTHR33841">
    <property type="entry name" value="DNA METHYLTRANSFERASE YEEA-RELATED"/>
    <property type="match status" value="1"/>
</dbReference>
<dbReference type="PROSITE" id="PS00092">
    <property type="entry name" value="N6_MTASE"/>
    <property type="match status" value="1"/>
</dbReference>
<evidence type="ECO:0000313" key="10">
    <source>
        <dbReference type="EMBL" id="OWJ70878.1"/>
    </source>
</evidence>
<evidence type="ECO:0000313" key="11">
    <source>
        <dbReference type="Proteomes" id="UP000214673"/>
    </source>
</evidence>
<evidence type="ECO:0000256" key="1">
    <source>
        <dbReference type="ARBA" id="ARBA00006594"/>
    </source>
</evidence>
<feature type="domain" description="Type II methyltransferase M.Eco57I C-terminal" evidence="9">
    <location>
        <begin position="294"/>
        <end position="547"/>
    </location>
</feature>
<feature type="region of interest" description="Disordered" evidence="7">
    <location>
        <begin position="1"/>
        <end position="21"/>
    </location>
</feature>
<keyword evidence="11" id="KW-1185">Reference proteome</keyword>
<dbReference type="SUPFAM" id="SSF53335">
    <property type="entry name" value="S-adenosyl-L-methionine-dependent methyltransferases"/>
    <property type="match status" value="1"/>
</dbReference>
<comment type="caution">
    <text evidence="10">The sequence shown here is derived from an EMBL/GenBank/DDBJ whole genome shotgun (WGS) entry which is preliminary data.</text>
</comment>
<evidence type="ECO:0000256" key="5">
    <source>
        <dbReference type="ARBA" id="ARBA00022691"/>
    </source>
</evidence>
<dbReference type="InterPro" id="IPR050953">
    <property type="entry name" value="N4_N6_ade-DNA_methylase"/>
</dbReference>
<comment type="similarity">
    <text evidence="1">Belongs to the N(4)/N(6)-methyltransferase family.</text>
</comment>
<evidence type="ECO:0000259" key="9">
    <source>
        <dbReference type="Pfam" id="PF22837"/>
    </source>
</evidence>
<dbReference type="InterPro" id="IPR029063">
    <property type="entry name" value="SAM-dependent_MTases_sf"/>
</dbReference>
<keyword evidence="3 10" id="KW-0489">Methyltransferase</keyword>
<proteinExistence type="inferred from homology"/>
<dbReference type="PRINTS" id="PR00507">
    <property type="entry name" value="N12N6MTFRASE"/>
</dbReference>
<dbReference type="Gene3D" id="3.40.50.150">
    <property type="entry name" value="Vaccinia Virus protein VP39"/>
    <property type="match status" value="1"/>
</dbReference>
<keyword evidence="4" id="KW-0808">Transferase</keyword>
<reference evidence="10 11" key="1">
    <citation type="submission" date="2016-11" db="EMBL/GenBank/DDBJ databases">
        <title>Comparison of Traditional DNA-DNA Hybridization with In Silico Genomic Analysis.</title>
        <authorList>
            <person name="Nicholson A.C."/>
            <person name="Sammons S."/>
            <person name="Humrighouse B.W."/>
            <person name="Graziano J."/>
            <person name="Lasker B."/>
            <person name="Whitney A.M."/>
            <person name="Mcquiston J.R."/>
        </authorList>
    </citation>
    <scope>NUCLEOTIDE SEQUENCE [LARGE SCALE GENOMIC DNA]</scope>
    <source>
        <strain evidence="10 11">H1892</strain>
    </source>
</reference>